<dbReference type="InterPro" id="IPR053181">
    <property type="entry name" value="EcdB-like_regulator"/>
</dbReference>
<gene>
    <name evidence="4" type="ORF">BN869_000000013_1</name>
</gene>
<dbReference type="GO" id="GO:0008270">
    <property type="term" value="F:zinc ion binding"/>
    <property type="evidence" value="ECO:0007669"/>
    <property type="project" value="InterPro"/>
</dbReference>
<feature type="compositionally biased region" description="Basic and acidic residues" evidence="2">
    <location>
        <begin position="1"/>
        <end position="13"/>
    </location>
</feature>
<dbReference type="InterPro" id="IPR001138">
    <property type="entry name" value="Zn2Cys6_DnaBD"/>
</dbReference>
<dbReference type="Pfam" id="PF00172">
    <property type="entry name" value="Zn_clus"/>
    <property type="match status" value="1"/>
</dbReference>
<feature type="region of interest" description="Disordered" evidence="2">
    <location>
        <begin position="1"/>
        <end position="42"/>
    </location>
</feature>
<dbReference type="Gene3D" id="4.10.240.10">
    <property type="entry name" value="Zn(2)-C6 fungal-type DNA-binding domain"/>
    <property type="match status" value="1"/>
</dbReference>
<feature type="region of interest" description="Disordered" evidence="2">
    <location>
        <begin position="396"/>
        <end position="432"/>
    </location>
</feature>
<dbReference type="PROSITE" id="PS00463">
    <property type="entry name" value="ZN2_CY6_FUNGAL_1"/>
    <property type="match status" value="1"/>
</dbReference>
<evidence type="ECO:0000256" key="2">
    <source>
        <dbReference type="SAM" id="MobiDB-lite"/>
    </source>
</evidence>
<dbReference type="PANTHER" id="PTHR47785">
    <property type="entry name" value="ZN(II)2CYS6 TRANSCRIPTION FACTOR (EUROFUNG)-RELATED-RELATED"/>
    <property type="match status" value="1"/>
</dbReference>
<evidence type="ECO:0000313" key="4">
    <source>
        <dbReference type="EMBL" id="CEO43958.1"/>
    </source>
</evidence>
<feature type="compositionally biased region" description="Low complexity" evidence="2">
    <location>
        <begin position="413"/>
        <end position="430"/>
    </location>
</feature>
<dbReference type="EMBL" id="CDPU01000001">
    <property type="protein sequence ID" value="CEO43958.1"/>
    <property type="molecule type" value="Genomic_DNA"/>
</dbReference>
<organism evidence="4">
    <name type="scientific">Bionectria ochroleuca</name>
    <name type="common">Gliocladium roseum</name>
    <dbReference type="NCBI Taxonomy" id="29856"/>
    <lineage>
        <taxon>Eukaryota</taxon>
        <taxon>Fungi</taxon>
        <taxon>Dikarya</taxon>
        <taxon>Ascomycota</taxon>
        <taxon>Pezizomycotina</taxon>
        <taxon>Sordariomycetes</taxon>
        <taxon>Hypocreomycetidae</taxon>
        <taxon>Hypocreales</taxon>
        <taxon>Bionectriaceae</taxon>
        <taxon>Clonostachys</taxon>
    </lineage>
</organism>
<dbReference type="PANTHER" id="PTHR47785:SF5">
    <property type="entry name" value="ZN(II)2CYS6 TRANSCRIPTION FACTOR (EUROFUNG)"/>
    <property type="match status" value="1"/>
</dbReference>
<dbReference type="CDD" id="cd12148">
    <property type="entry name" value="fungal_TF_MHR"/>
    <property type="match status" value="1"/>
</dbReference>
<dbReference type="CDD" id="cd00067">
    <property type="entry name" value="GAL4"/>
    <property type="match status" value="1"/>
</dbReference>
<evidence type="ECO:0000259" key="3">
    <source>
        <dbReference type="PROSITE" id="PS50048"/>
    </source>
</evidence>
<accession>A0A0B7JGU0</accession>
<evidence type="ECO:0000256" key="1">
    <source>
        <dbReference type="ARBA" id="ARBA00023242"/>
    </source>
</evidence>
<dbReference type="InterPro" id="IPR036864">
    <property type="entry name" value="Zn2-C6_fun-type_DNA-bd_sf"/>
</dbReference>
<protein>
    <recommendedName>
        <fullName evidence="3">Zn(2)-C6 fungal-type domain-containing protein</fullName>
    </recommendedName>
</protein>
<sequence>MGRHLVSEMDNQRDASNSSSRSASSSLHDQNDDRRVTTRGAGRRLRASTACQVCRARKVKCTNERPSCAGCIRLGCECRYPEPVKYMQPSPKEGNSNSEVIETLNEILHRLPPATESRHEGCTGDSVPFNALSFAAVDHVFEWPTFTVNNSLHLTPFNLLSINQVQELHPGASSTVQVPSLQPREVTTLLTRFLRMVHTMNPILDCTTLMSHGRIVAELGPQWDSWTCLVLITAALGALAQPYTSFPDTKETLSNSSSMENGTQCRQRAEAYYQFARRRFGILGMGLTACQCHYLSGIYLLHTLRPIEAWQAFFQASSLYAVYLRNQATLRTVRDTVMLGDQVMTDQQSLPDDLEHDLQQRLYWSCIKSESELCAEVNLPRSSLHDIHYPYQFPSPPTPRSVDGLEESPPDVTPSSSNNTTATISSSTTPGHYSETQDFKELHETSWYNYLSGISLFKLSGRVNQAFYSRPPSSWATMNLLDMINTAYEFEKQIEQWKLTLPQAISCFHTTLDITTVTELQLAPWLRSANIRLRIYRPFLYRLTYKIAKDWPLIDPMRHLAEKAVSLCLEPLFDLGLRHRNAESWFRCRESACRALLLICAGENGLLRRMELEHRASETLQQCISHLRYWEREADDVRLARQTLETMIQRGNSSAT</sequence>
<reference evidence="4" key="1">
    <citation type="submission" date="2015-01" db="EMBL/GenBank/DDBJ databases">
        <authorList>
            <person name="Durling Mikael"/>
        </authorList>
    </citation>
    <scope>NUCLEOTIDE SEQUENCE</scope>
</reference>
<proteinExistence type="predicted"/>
<feature type="domain" description="Zn(2)-C6 fungal-type" evidence="3">
    <location>
        <begin position="50"/>
        <end position="80"/>
    </location>
</feature>
<dbReference type="SMART" id="SM00066">
    <property type="entry name" value="GAL4"/>
    <property type="match status" value="1"/>
</dbReference>
<dbReference type="SUPFAM" id="SSF57701">
    <property type="entry name" value="Zn2/Cys6 DNA-binding domain"/>
    <property type="match status" value="1"/>
</dbReference>
<keyword evidence="1" id="KW-0539">Nucleus</keyword>
<dbReference type="GO" id="GO:0000981">
    <property type="term" value="F:DNA-binding transcription factor activity, RNA polymerase II-specific"/>
    <property type="evidence" value="ECO:0007669"/>
    <property type="project" value="InterPro"/>
</dbReference>
<dbReference type="AlphaFoldDB" id="A0A0B7JGU0"/>
<dbReference type="PROSITE" id="PS50048">
    <property type="entry name" value="ZN2_CY6_FUNGAL_2"/>
    <property type="match status" value="1"/>
</dbReference>
<feature type="compositionally biased region" description="Low complexity" evidence="2">
    <location>
        <begin position="14"/>
        <end position="26"/>
    </location>
</feature>
<name>A0A0B7JGU0_BIOOC</name>